<dbReference type="STRING" id="1385520.N802_16005"/>
<feature type="binding site" evidence="4">
    <location>
        <position position="199"/>
    </location>
    <ligand>
        <name>molybdate</name>
        <dbReference type="ChEBI" id="CHEBI:36264"/>
    </ligand>
</feature>
<proteinExistence type="inferred from homology"/>
<dbReference type="Pfam" id="PF13531">
    <property type="entry name" value="SBP_bac_11"/>
    <property type="match status" value="1"/>
</dbReference>
<name>A0A0A0JA26_9MICO</name>
<dbReference type="EMBL" id="AVPJ01000005">
    <property type="protein sequence ID" value="KGN32892.1"/>
    <property type="molecule type" value="Genomic_DNA"/>
</dbReference>
<gene>
    <name evidence="6" type="ORF">N802_16005</name>
</gene>
<feature type="binding site" evidence="4">
    <location>
        <position position="96"/>
    </location>
    <ligand>
        <name>molybdate</name>
        <dbReference type="ChEBI" id="CHEBI:36264"/>
    </ligand>
</feature>
<dbReference type="RefSeq" id="WP_245613880.1">
    <property type="nucleotide sequence ID" value="NZ_AVPJ01000005.1"/>
</dbReference>
<feature type="chain" id="PRO_5001971157" evidence="5">
    <location>
        <begin position="38"/>
        <end position="286"/>
    </location>
</feature>
<keyword evidence="3 5" id="KW-0732">Signal</keyword>
<evidence type="ECO:0000313" key="7">
    <source>
        <dbReference type="Proteomes" id="UP000030002"/>
    </source>
</evidence>
<accession>A0A0A0JA26</accession>
<sequence length="286" mass="28693">MNVITQLLPSKSISYAVRTAAAACALLVLGACGASGAADTRSDANSTATQSSSSPAQERTLTVFAAASLQKPFEEIAESFEKAHPGVTVRFSFGGSSGLVAQLQEGAPADVLATANEPTMAKAVADSLVVETPTPFVSNTLQIVVPADNPAGIATLTDLTRADAKVVLCAPAVPCGAAANSVEKSAGIDIKPVSEEQSVTDVLGKVRSGEADAGLVYVTDVAGANTSSTGAEVKGIDFPEAKSAINIYPIAALKSAKDAGLADEFVAAITGADGQKVLRDAGFAAP</sequence>
<dbReference type="AlphaFoldDB" id="A0A0A0JA26"/>
<keyword evidence="4" id="KW-0500">Molybdenum</keyword>
<dbReference type="NCBIfam" id="TIGR01256">
    <property type="entry name" value="modA"/>
    <property type="match status" value="1"/>
</dbReference>
<dbReference type="InterPro" id="IPR005950">
    <property type="entry name" value="ModA"/>
</dbReference>
<dbReference type="PIRSF" id="PIRSF004846">
    <property type="entry name" value="ModA"/>
    <property type="match status" value="1"/>
</dbReference>
<dbReference type="Gene3D" id="3.40.190.10">
    <property type="entry name" value="Periplasmic binding protein-like II"/>
    <property type="match status" value="2"/>
</dbReference>
<dbReference type="PANTHER" id="PTHR30632">
    <property type="entry name" value="MOLYBDATE-BINDING PERIPLASMIC PROTEIN"/>
    <property type="match status" value="1"/>
</dbReference>
<dbReference type="GO" id="GO:0046872">
    <property type="term" value="F:metal ion binding"/>
    <property type="evidence" value="ECO:0007669"/>
    <property type="project" value="UniProtKB-KW"/>
</dbReference>
<dbReference type="GO" id="GO:0015689">
    <property type="term" value="P:molybdate ion transport"/>
    <property type="evidence" value="ECO:0007669"/>
    <property type="project" value="InterPro"/>
</dbReference>
<comment type="similarity">
    <text evidence="1">Belongs to the bacterial solute-binding protein ModA family.</text>
</comment>
<dbReference type="eggNOG" id="COG0725">
    <property type="taxonomic scope" value="Bacteria"/>
</dbReference>
<feature type="binding site" evidence="4">
    <location>
        <position position="217"/>
    </location>
    <ligand>
        <name>molybdate</name>
        <dbReference type="ChEBI" id="CHEBI:36264"/>
    </ligand>
</feature>
<comment type="caution">
    <text evidence="6">The sequence shown here is derived from an EMBL/GenBank/DDBJ whole genome shotgun (WGS) entry which is preliminary data.</text>
</comment>
<evidence type="ECO:0000256" key="5">
    <source>
        <dbReference type="SAM" id="SignalP"/>
    </source>
</evidence>
<evidence type="ECO:0000256" key="3">
    <source>
        <dbReference type="ARBA" id="ARBA00022729"/>
    </source>
</evidence>
<dbReference type="Proteomes" id="UP000030002">
    <property type="component" value="Unassembled WGS sequence"/>
</dbReference>
<evidence type="ECO:0000256" key="2">
    <source>
        <dbReference type="ARBA" id="ARBA00022723"/>
    </source>
</evidence>
<evidence type="ECO:0000256" key="1">
    <source>
        <dbReference type="ARBA" id="ARBA00009175"/>
    </source>
</evidence>
<evidence type="ECO:0000256" key="4">
    <source>
        <dbReference type="PIRSR" id="PIRSR004846-1"/>
    </source>
</evidence>
<dbReference type="GO" id="GO:0030973">
    <property type="term" value="F:molybdate ion binding"/>
    <property type="evidence" value="ECO:0007669"/>
    <property type="project" value="TreeGrafter"/>
</dbReference>
<dbReference type="PANTHER" id="PTHR30632:SF0">
    <property type="entry name" value="SULFATE-BINDING PROTEIN"/>
    <property type="match status" value="1"/>
</dbReference>
<organism evidence="6 7">
    <name type="scientific">Knoellia sinensis KCTC 19936</name>
    <dbReference type="NCBI Taxonomy" id="1385520"/>
    <lineage>
        <taxon>Bacteria</taxon>
        <taxon>Bacillati</taxon>
        <taxon>Actinomycetota</taxon>
        <taxon>Actinomycetes</taxon>
        <taxon>Micrococcales</taxon>
        <taxon>Intrasporangiaceae</taxon>
        <taxon>Knoellia</taxon>
    </lineage>
</organism>
<feature type="binding site" evidence="4">
    <location>
        <position position="68"/>
    </location>
    <ligand>
        <name>molybdate</name>
        <dbReference type="ChEBI" id="CHEBI:36264"/>
    </ligand>
</feature>
<keyword evidence="2 4" id="KW-0479">Metal-binding</keyword>
<protein>
    <submittedName>
        <fullName evidence="6">Molybdate-binding protein</fullName>
    </submittedName>
</protein>
<reference evidence="6 7" key="1">
    <citation type="submission" date="2013-08" db="EMBL/GenBank/DDBJ databases">
        <title>The genome sequence of Knoellia sinensis.</title>
        <authorList>
            <person name="Zhu W."/>
            <person name="Wang G."/>
        </authorList>
    </citation>
    <scope>NUCLEOTIDE SEQUENCE [LARGE SCALE GENOMIC DNA]</scope>
    <source>
        <strain evidence="6 7">KCTC 19936</strain>
    </source>
</reference>
<dbReference type="SUPFAM" id="SSF53850">
    <property type="entry name" value="Periplasmic binding protein-like II"/>
    <property type="match status" value="1"/>
</dbReference>
<feature type="signal peptide" evidence="5">
    <location>
        <begin position="1"/>
        <end position="37"/>
    </location>
</feature>
<dbReference type="InterPro" id="IPR050682">
    <property type="entry name" value="ModA/WtpA"/>
</dbReference>
<evidence type="ECO:0000313" key="6">
    <source>
        <dbReference type="EMBL" id="KGN32892.1"/>
    </source>
</evidence>
<keyword evidence="7" id="KW-1185">Reference proteome</keyword>